<name>A0AAW6TDY3_9MICO</name>
<feature type="transmembrane region" description="Helical" evidence="1">
    <location>
        <begin position="109"/>
        <end position="128"/>
    </location>
</feature>
<sequence>MSALTSTPSMTPLTRSPLGARVRTGQVLLTLFFTMSALIAVSTVFADDPFEAPALVLIASFGLLAAILGIAAVWGAVTSRLVQLSMWAMPLFFVSHVATLGTWLPDAPFAVLSAVGALLVMGAGSGPAKVDDAAPA</sequence>
<keyword evidence="1" id="KW-1133">Transmembrane helix</keyword>
<dbReference type="RefSeq" id="WP_281489078.1">
    <property type="nucleotide sequence ID" value="NZ_JASATX010000004.1"/>
</dbReference>
<accession>A0AAW6TDY3</accession>
<comment type="caution">
    <text evidence="2">The sequence shown here is derived from an EMBL/GenBank/DDBJ whole genome shotgun (WGS) entry which is preliminary data.</text>
</comment>
<proteinExistence type="predicted"/>
<keyword evidence="3" id="KW-1185">Reference proteome</keyword>
<keyword evidence="1" id="KW-0812">Transmembrane</keyword>
<evidence type="ECO:0000313" key="2">
    <source>
        <dbReference type="EMBL" id="MDI2099287.1"/>
    </source>
</evidence>
<gene>
    <name evidence="2" type="ORF">QF206_09975</name>
</gene>
<dbReference type="EMBL" id="JASATX010000004">
    <property type="protein sequence ID" value="MDI2099287.1"/>
    <property type="molecule type" value="Genomic_DNA"/>
</dbReference>
<dbReference type="AlphaFoldDB" id="A0AAW6TDY3"/>
<protein>
    <submittedName>
        <fullName evidence="2">Uncharacterized protein</fullName>
    </submittedName>
</protein>
<keyword evidence="1" id="KW-0472">Membrane</keyword>
<dbReference type="Proteomes" id="UP001321506">
    <property type="component" value="Unassembled WGS sequence"/>
</dbReference>
<organism evidence="2 3">
    <name type="scientific">Ruicaihuangia caeni</name>
    <dbReference type="NCBI Taxonomy" id="3042517"/>
    <lineage>
        <taxon>Bacteria</taxon>
        <taxon>Bacillati</taxon>
        <taxon>Actinomycetota</taxon>
        <taxon>Actinomycetes</taxon>
        <taxon>Micrococcales</taxon>
        <taxon>Microbacteriaceae</taxon>
        <taxon>Ruicaihuangia</taxon>
    </lineage>
</organism>
<evidence type="ECO:0000313" key="3">
    <source>
        <dbReference type="Proteomes" id="UP001321506"/>
    </source>
</evidence>
<feature type="transmembrane region" description="Helical" evidence="1">
    <location>
        <begin position="84"/>
        <end position="103"/>
    </location>
</feature>
<evidence type="ECO:0000256" key="1">
    <source>
        <dbReference type="SAM" id="Phobius"/>
    </source>
</evidence>
<reference evidence="2 3" key="1">
    <citation type="submission" date="2023-04" db="EMBL/GenBank/DDBJ databases">
        <title>Klugiella caeni sp. nov. isolated from the sludge of biochemical tank.</title>
        <authorList>
            <person name="Geng K."/>
        </authorList>
    </citation>
    <scope>NUCLEOTIDE SEQUENCE [LARGE SCALE GENOMIC DNA]</scope>
    <source>
        <strain evidence="2 3">YN-L-19</strain>
    </source>
</reference>
<feature type="transmembrane region" description="Helical" evidence="1">
    <location>
        <begin position="56"/>
        <end position="77"/>
    </location>
</feature>